<dbReference type="RefSeq" id="WP_094926145.1">
    <property type="nucleotide sequence ID" value="NZ_NPIA01000008.1"/>
</dbReference>
<dbReference type="AlphaFoldDB" id="A0A263BR60"/>
<dbReference type="InterPro" id="IPR036680">
    <property type="entry name" value="SPOR-like_sf"/>
</dbReference>
<sequence>MNDGSKFLIALDDGHGMETAGKRTPVFPEGGFMKENEFNSRVVEILNEELKRCGFRTLLTAPTDKDTSLYDRVKKANDADVDLFLSVHANAFKGEWGDWGGITTFAYVADETSKRYGQIIHKWLMKGTEMRDRGVKDGSWLYIVRKTKKSIPTILVECGFMDNLREARLLITEAYRKECAVELAKAICEIFNVEYVKEEKSSKLYKVQVGAFRVKNNALRLAKELRGKGYDTYIVEDEVDETK</sequence>
<dbReference type="CDD" id="cd02696">
    <property type="entry name" value="MurNAc-LAA"/>
    <property type="match status" value="1"/>
</dbReference>
<dbReference type="GO" id="GO:0009253">
    <property type="term" value="P:peptidoglycan catabolic process"/>
    <property type="evidence" value="ECO:0007669"/>
    <property type="project" value="InterPro"/>
</dbReference>
<reference evidence="3 4" key="2">
    <citation type="submission" date="2017-09" db="EMBL/GenBank/DDBJ databases">
        <title>Bacillus patelloidae sp. nov., isolated from the intestinal tract of a marine limpet.</title>
        <authorList>
            <person name="Liu R."/>
            <person name="Dong C."/>
            <person name="Shao Z."/>
        </authorList>
    </citation>
    <scope>NUCLEOTIDE SEQUENCE [LARGE SCALE GENOMIC DNA]</scope>
    <source>
        <strain evidence="3 4">SA5d-4</strain>
    </source>
</reference>
<reference evidence="4" key="1">
    <citation type="submission" date="2017-08" db="EMBL/GenBank/DDBJ databases">
        <authorList>
            <person name="Huang Z."/>
        </authorList>
    </citation>
    <scope>NUCLEOTIDE SEQUENCE [LARGE SCALE GENOMIC DNA]</scope>
    <source>
        <strain evidence="4">SA5d-4</strain>
    </source>
</reference>
<dbReference type="EMBL" id="NPIA01000008">
    <property type="protein sequence ID" value="OZM56190.1"/>
    <property type="molecule type" value="Genomic_DNA"/>
</dbReference>
<dbReference type="Gene3D" id="3.30.70.1070">
    <property type="entry name" value="Sporulation related repeat"/>
    <property type="match status" value="1"/>
</dbReference>
<dbReference type="GO" id="GO:0008745">
    <property type="term" value="F:N-acetylmuramoyl-L-alanine amidase activity"/>
    <property type="evidence" value="ECO:0007669"/>
    <property type="project" value="InterPro"/>
</dbReference>
<proteinExistence type="predicted"/>
<dbReference type="Proteomes" id="UP000217083">
    <property type="component" value="Unassembled WGS sequence"/>
</dbReference>
<evidence type="ECO:0000313" key="4">
    <source>
        <dbReference type="Proteomes" id="UP000217083"/>
    </source>
</evidence>
<gene>
    <name evidence="3" type="ORF">CIB95_13900</name>
</gene>
<evidence type="ECO:0000256" key="1">
    <source>
        <dbReference type="ARBA" id="ARBA00022801"/>
    </source>
</evidence>
<keyword evidence="4" id="KW-1185">Reference proteome</keyword>
<dbReference type="PANTHER" id="PTHR30404:SF0">
    <property type="entry name" value="N-ACETYLMURAMOYL-L-ALANINE AMIDASE AMIC"/>
    <property type="match status" value="1"/>
</dbReference>
<comment type="caution">
    <text evidence="3">The sequence shown here is derived from an EMBL/GenBank/DDBJ whole genome shotgun (WGS) entry which is preliminary data.</text>
</comment>
<dbReference type="Gene3D" id="3.40.630.40">
    <property type="entry name" value="Zn-dependent exopeptidases"/>
    <property type="match status" value="1"/>
</dbReference>
<dbReference type="InterPro" id="IPR002508">
    <property type="entry name" value="MurNAc-LAA_cat"/>
</dbReference>
<evidence type="ECO:0000259" key="2">
    <source>
        <dbReference type="PROSITE" id="PS51724"/>
    </source>
</evidence>
<dbReference type="Pfam" id="PF01520">
    <property type="entry name" value="Amidase_3"/>
    <property type="match status" value="1"/>
</dbReference>
<dbReference type="GO" id="GO:0042834">
    <property type="term" value="F:peptidoglycan binding"/>
    <property type="evidence" value="ECO:0007669"/>
    <property type="project" value="InterPro"/>
</dbReference>
<dbReference type="GO" id="GO:0030288">
    <property type="term" value="C:outer membrane-bounded periplasmic space"/>
    <property type="evidence" value="ECO:0007669"/>
    <property type="project" value="TreeGrafter"/>
</dbReference>
<dbReference type="Pfam" id="PF05036">
    <property type="entry name" value="SPOR"/>
    <property type="match status" value="1"/>
</dbReference>
<dbReference type="SMART" id="SM00646">
    <property type="entry name" value="Ami_3"/>
    <property type="match status" value="1"/>
</dbReference>
<protein>
    <recommendedName>
        <fullName evidence="2">SPOR domain-containing protein</fullName>
    </recommendedName>
</protein>
<dbReference type="SUPFAM" id="SSF53187">
    <property type="entry name" value="Zn-dependent exopeptidases"/>
    <property type="match status" value="1"/>
</dbReference>
<feature type="domain" description="SPOR" evidence="2">
    <location>
        <begin position="199"/>
        <end position="243"/>
    </location>
</feature>
<accession>A0A263BR60</accession>
<dbReference type="SUPFAM" id="SSF110997">
    <property type="entry name" value="Sporulation related repeat"/>
    <property type="match status" value="1"/>
</dbReference>
<keyword evidence="1" id="KW-0378">Hydrolase</keyword>
<organism evidence="3 4">
    <name type="scientific">Lottiidibacillus patelloidae</name>
    <dbReference type="NCBI Taxonomy" id="2670334"/>
    <lineage>
        <taxon>Bacteria</taxon>
        <taxon>Bacillati</taxon>
        <taxon>Bacillota</taxon>
        <taxon>Bacilli</taxon>
        <taxon>Bacillales</taxon>
        <taxon>Bacillaceae</taxon>
        <taxon>Lottiidibacillus</taxon>
    </lineage>
</organism>
<dbReference type="PANTHER" id="PTHR30404">
    <property type="entry name" value="N-ACETYLMURAMOYL-L-ALANINE AMIDASE"/>
    <property type="match status" value="1"/>
</dbReference>
<dbReference type="InterPro" id="IPR050695">
    <property type="entry name" value="N-acetylmuramoyl_amidase_3"/>
</dbReference>
<dbReference type="PROSITE" id="PS51724">
    <property type="entry name" value="SPOR"/>
    <property type="match status" value="1"/>
</dbReference>
<evidence type="ECO:0000313" key="3">
    <source>
        <dbReference type="EMBL" id="OZM56190.1"/>
    </source>
</evidence>
<dbReference type="InterPro" id="IPR007730">
    <property type="entry name" value="SPOR-like_dom"/>
</dbReference>
<name>A0A263BR60_9BACI</name>